<organism evidence="1 2">
    <name type="scientific">Litorilituus lipolyticus</name>
    <dbReference type="NCBI Taxonomy" id="2491017"/>
    <lineage>
        <taxon>Bacteria</taxon>
        <taxon>Pseudomonadati</taxon>
        <taxon>Pseudomonadota</taxon>
        <taxon>Gammaproteobacteria</taxon>
        <taxon>Alteromonadales</taxon>
        <taxon>Colwelliaceae</taxon>
        <taxon>Litorilituus</taxon>
    </lineage>
</organism>
<dbReference type="OrthoDB" id="6228161at2"/>
<proteinExistence type="predicted"/>
<dbReference type="AlphaFoldDB" id="A0A502L2T6"/>
<comment type="caution">
    <text evidence="1">The sequence shown here is derived from an EMBL/GenBank/DDBJ whole genome shotgun (WGS) entry which is preliminary data.</text>
</comment>
<dbReference type="Proteomes" id="UP000315303">
    <property type="component" value="Unassembled WGS sequence"/>
</dbReference>
<accession>A0A502L2T6</accession>
<protein>
    <submittedName>
        <fullName evidence="1">Uncharacterized protein</fullName>
    </submittedName>
</protein>
<name>A0A502L2T6_9GAMM</name>
<dbReference type="EMBL" id="SAWY01000011">
    <property type="protein sequence ID" value="TPH16591.1"/>
    <property type="molecule type" value="Genomic_DNA"/>
</dbReference>
<dbReference type="RefSeq" id="WP_140602589.1">
    <property type="nucleotide sequence ID" value="NZ_SAWY01000011.1"/>
</dbReference>
<reference evidence="1 2" key="1">
    <citation type="submission" date="2019-01" db="EMBL/GenBank/DDBJ databases">
        <title>Litorilituus lipolytica sp. nov., isolated from intertidal sand of the Yellow Sea in China.</title>
        <authorList>
            <person name="Liu A."/>
        </authorList>
    </citation>
    <scope>NUCLEOTIDE SEQUENCE [LARGE SCALE GENOMIC DNA]</scope>
    <source>
        <strain evidence="1 2">RZ04</strain>
    </source>
</reference>
<gene>
    <name evidence="1" type="ORF">EPA86_06350</name>
</gene>
<evidence type="ECO:0000313" key="2">
    <source>
        <dbReference type="Proteomes" id="UP000315303"/>
    </source>
</evidence>
<sequence length="379" mass="43253">MSQKWKYTLLILILSVCLGYIFQSSFTSNTNTPELKSHHQQVSALVSQEHVINSESSLETVQVGLSPNDEKVEPDFIYNCAGQNTPYIENAEQIQAEFITQLQASSSSEHQFAAILFNHNIDEQKRFDLLINYKERYPDNPMLMFDIIGRCSDKKNSCDKALIEQAVELDRNNAALWLLLANYYLGNSMKPLAFEAMELAIKATSFKDYYFNEIALFMESAEGGLNVEFPHKAAWAIGIWAAKPLWTSELTNLCMENEELTPEQNQLCVGVGKLMEQNSSSTIESLIGNKIQQKGYQREGNEELVASLQKQADINEKLYAFSEKQWSASTLMLFDEKLFQYWLDAAINYGEHKAQQLLYKEAITLSKNEYYNPCPNDKN</sequence>
<keyword evidence="2" id="KW-1185">Reference proteome</keyword>
<evidence type="ECO:0000313" key="1">
    <source>
        <dbReference type="EMBL" id="TPH16591.1"/>
    </source>
</evidence>